<dbReference type="PANTHER" id="PTHR33913">
    <property type="entry name" value="ALEURONE LAYER MORPHOGENESIS PROTEIN"/>
    <property type="match status" value="1"/>
</dbReference>
<dbReference type="EMBL" id="LR743592">
    <property type="protein sequence ID" value="CAA2620386.1"/>
    <property type="molecule type" value="Genomic_DNA"/>
</dbReference>
<sequence>MSVGFHSLIHSFVVFVGGYQASATVQGPDFESVACGDLCSHPQEARESAATHTLNHLRNMASQARKR</sequence>
<keyword evidence="3" id="KW-1185">Reference proteome</keyword>
<proteinExistence type="predicted"/>
<feature type="chain" id="PRO_5029623504" evidence="1">
    <location>
        <begin position="24"/>
        <end position="67"/>
    </location>
</feature>
<protein>
    <submittedName>
        <fullName evidence="2">Uncharacterized protein</fullName>
    </submittedName>
</protein>
<evidence type="ECO:0000313" key="3">
    <source>
        <dbReference type="Proteomes" id="UP001189122"/>
    </source>
</evidence>
<gene>
    <name evidence="2" type="ORF">SI7747_05006555</name>
</gene>
<evidence type="ECO:0000256" key="1">
    <source>
        <dbReference type="SAM" id="SignalP"/>
    </source>
</evidence>
<feature type="signal peptide" evidence="1">
    <location>
        <begin position="1"/>
        <end position="23"/>
    </location>
</feature>
<keyword evidence="1" id="KW-0732">Signal</keyword>
<dbReference type="EMBL" id="CACRZD030000005">
    <property type="protein sequence ID" value="CAA6660136.1"/>
    <property type="molecule type" value="Genomic_DNA"/>
</dbReference>
<name>A0A7I8IRE8_SPIIN</name>
<dbReference type="Proteomes" id="UP001189122">
    <property type="component" value="Unassembled WGS sequence"/>
</dbReference>
<dbReference type="PANTHER" id="PTHR33913:SF1">
    <property type="entry name" value="DRBM DOMAIN-CONTAINING PROTEIN"/>
    <property type="match status" value="1"/>
</dbReference>
<reference evidence="2 3" key="1">
    <citation type="submission" date="2019-12" db="EMBL/GenBank/DDBJ databases">
        <authorList>
            <person name="Scholz U."/>
            <person name="Mascher M."/>
            <person name="Fiebig A."/>
        </authorList>
    </citation>
    <scope>NUCLEOTIDE SEQUENCE</scope>
</reference>
<dbReference type="AlphaFoldDB" id="A0A7I8IRE8"/>
<accession>A0A7I8IRE8</accession>
<evidence type="ECO:0000313" key="2">
    <source>
        <dbReference type="EMBL" id="CAA2620386.1"/>
    </source>
</evidence>
<organism evidence="2">
    <name type="scientific">Spirodela intermedia</name>
    <name type="common">Intermediate duckweed</name>
    <dbReference type="NCBI Taxonomy" id="51605"/>
    <lineage>
        <taxon>Eukaryota</taxon>
        <taxon>Viridiplantae</taxon>
        <taxon>Streptophyta</taxon>
        <taxon>Embryophyta</taxon>
        <taxon>Tracheophyta</taxon>
        <taxon>Spermatophyta</taxon>
        <taxon>Magnoliopsida</taxon>
        <taxon>Liliopsida</taxon>
        <taxon>Araceae</taxon>
        <taxon>Lemnoideae</taxon>
        <taxon>Spirodela</taxon>
    </lineage>
</organism>